<dbReference type="InterPro" id="IPR051223">
    <property type="entry name" value="Polycystin"/>
</dbReference>
<comment type="caution">
    <text evidence="8">The sequence shown here is derived from an EMBL/GenBank/DDBJ whole genome shotgun (WGS) entry which is preliminary data.</text>
</comment>
<organism evidence="8 9">
    <name type="scientific">Adineta steineri</name>
    <dbReference type="NCBI Taxonomy" id="433720"/>
    <lineage>
        <taxon>Eukaryota</taxon>
        <taxon>Metazoa</taxon>
        <taxon>Spiralia</taxon>
        <taxon>Gnathifera</taxon>
        <taxon>Rotifera</taxon>
        <taxon>Eurotatoria</taxon>
        <taxon>Bdelloidea</taxon>
        <taxon>Adinetida</taxon>
        <taxon>Adinetidae</taxon>
        <taxon>Adineta</taxon>
    </lineage>
</organism>
<evidence type="ECO:0000256" key="2">
    <source>
        <dbReference type="ARBA" id="ARBA00007200"/>
    </source>
</evidence>
<dbReference type="AlphaFoldDB" id="A0A813T2A9"/>
<dbReference type="GO" id="GO:0050982">
    <property type="term" value="P:detection of mechanical stimulus"/>
    <property type="evidence" value="ECO:0007669"/>
    <property type="project" value="TreeGrafter"/>
</dbReference>
<keyword evidence="3 6" id="KW-0812">Transmembrane</keyword>
<name>A0A813T2A9_9BILA</name>
<evidence type="ECO:0000256" key="1">
    <source>
        <dbReference type="ARBA" id="ARBA00004141"/>
    </source>
</evidence>
<sequence length="130" mass="15759">MLFEISLMKFNTHELSEAAPFLGPFCFSFYILLVVFICMSMFLTIINHSFRRARENINDNQEMFSYMLIKFQRWIGLKKVTKEERYTFRRLEYFDPIEHFPDKIDQLLDAINRLYMTQISERSTVEKDES</sequence>
<evidence type="ECO:0000256" key="4">
    <source>
        <dbReference type="ARBA" id="ARBA00022989"/>
    </source>
</evidence>
<comment type="similarity">
    <text evidence="2">Belongs to the polycystin family.</text>
</comment>
<dbReference type="InterPro" id="IPR013122">
    <property type="entry name" value="PKD1_2_channel"/>
</dbReference>
<dbReference type="GO" id="GO:0005262">
    <property type="term" value="F:calcium channel activity"/>
    <property type="evidence" value="ECO:0007669"/>
    <property type="project" value="TreeGrafter"/>
</dbReference>
<accession>A0A813T2A9</accession>
<evidence type="ECO:0000256" key="6">
    <source>
        <dbReference type="SAM" id="Phobius"/>
    </source>
</evidence>
<feature type="transmembrane region" description="Helical" evidence="6">
    <location>
        <begin position="20"/>
        <end position="46"/>
    </location>
</feature>
<protein>
    <recommendedName>
        <fullName evidence="7">Polycystin cation channel PKD1/PKD2 domain-containing protein</fullName>
    </recommendedName>
</protein>
<dbReference type="EMBL" id="CAJNOG010000032">
    <property type="protein sequence ID" value="CAF0805289.1"/>
    <property type="molecule type" value="Genomic_DNA"/>
</dbReference>
<evidence type="ECO:0000313" key="9">
    <source>
        <dbReference type="Proteomes" id="UP000663845"/>
    </source>
</evidence>
<dbReference type="Pfam" id="PF08016">
    <property type="entry name" value="PKD_channel"/>
    <property type="match status" value="1"/>
</dbReference>
<dbReference type="GO" id="GO:0016020">
    <property type="term" value="C:membrane"/>
    <property type="evidence" value="ECO:0007669"/>
    <property type="project" value="UniProtKB-SubCell"/>
</dbReference>
<reference evidence="8" key="1">
    <citation type="submission" date="2021-02" db="EMBL/GenBank/DDBJ databases">
        <authorList>
            <person name="Nowell W R."/>
        </authorList>
    </citation>
    <scope>NUCLEOTIDE SEQUENCE</scope>
</reference>
<proteinExistence type="inferred from homology"/>
<comment type="subcellular location">
    <subcellularLocation>
        <location evidence="1">Membrane</location>
        <topology evidence="1">Multi-pass membrane protein</topology>
    </subcellularLocation>
</comment>
<evidence type="ECO:0000256" key="3">
    <source>
        <dbReference type="ARBA" id="ARBA00022692"/>
    </source>
</evidence>
<feature type="domain" description="Polycystin cation channel PKD1/PKD2" evidence="7">
    <location>
        <begin position="2"/>
        <end position="51"/>
    </location>
</feature>
<dbReference type="PANTHER" id="PTHR10877">
    <property type="entry name" value="POLYCYSTIN FAMILY MEMBER"/>
    <property type="match status" value="1"/>
</dbReference>
<evidence type="ECO:0000256" key="5">
    <source>
        <dbReference type="ARBA" id="ARBA00023136"/>
    </source>
</evidence>
<evidence type="ECO:0000313" key="8">
    <source>
        <dbReference type="EMBL" id="CAF0805289.1"/>
    </source>
</evidence>
<dbReference type="PANTHER" id="PTHR10877:SF194">
    <property type="entry name" value="LOCATION OF VULVA DEFECTIVE 1"/>
    <property type="match status" value="1"/>
</dbReference>
<gene>
    <name evidence="8" type="ORF">JYZ213_LOCUS5478</name>
</gene>
<evidence type="ECO:0000259" key="7">
    <source>
        <dbReference type="Pfam" id="PF08016"/>
    </source>
</evidence>
<keyword evidence="5 6" id="KW-0472">Membrane</keyword>
<dbReference type="Proteomes" id="UP000663845">
    <property type="component" value="Unassembled WGS sequence"/>
</dbReference>
<keyword evidence="4 6" id="KW-1133">Transmembrane helix</keyword>